<dbReference type="GO" id="GO:0016836">
    <property type="term" value="F:hydro-lyase activity"/>
    <property type="evidence" value="ECO:0007669"/>
    <property type="project" value="TreeGrafter"/>
</dbReference>
<feature type="domain" description="Mandelate racemase/muconate lactonizing enzyme N-terminal" evidence="4">
    <location>
        <begin position="33"/>
        <end position="127"/>
    </location>
</feature>
<evidence type="ECO:0000256" key="3">
    <source>
        <dbReference type="ARBA" id="ARBA00022842"/>
    </source>
</evidence>
<dbReference type="InterPro" id="IPR046945">
    <property type="entry name" value="RHMD-like"/>
</dbReference>
<dbReference type="PANTHER" id="PTHR13794:SF58">
    <property type="entry name" value="MITOCHONDRIAL ENOLASE SUPERFAMILY MEMBER 1"/>
    <property type="match status" value="1"/>
</dbReference>
<keyword evidence="3" id="KW-0460">Magnesium</keyword>
<evidence type="ECO:0000259" key="5">
    <source>
        <dbReference type="Pfam" id="PF13378"/>
    </source>
</evidence>
<feature type="domain" description="Enolase C-terminal" evidence="5">
    <location>
        <begin position="163"/>
        <end position="223"/>
    </location>
</feature>
<gene>
    <name evidence="6" type="ORF">METZ01_LOCUS110775</name>
</gene>
<dbReference type="InterPro" id="IPR029065">
    <property type="entry name" value="Enolase_C-like"/>
</dbReference>
<dbReference type="PANTHER" id="PTHR13794">
    <property type="entry name" value="ENOLASE SUPERFAMILY, MANDELATE RACEMASE"/>
    <property type="match status" value="1"/>
</dbReference>
<comment type="cofactor">
    <cofactor evidence="1">
        <name>Mg(2+)</name>
        <dbReference type="ChEBI" id="CHEBI:18420"/>
    </cofactor>
</comment>
<dbReference type="GO" id="GO:0016052">
    <property type="term" value="P:carbohydrate catabolic process"/>
    <property type="evidence" value="ECO:0007669"/>
    <property type="project" value="TreeGrafter"/>
</dbReference>
<evidence type="ECO:0008006" key="7">
    <source>
        <dbReference type="Google" id="ProtNLM"/>
    </source>
</evidence>
<dbReference type="Gene3D" id="3.20.20.120">
    <property type="entry name" value="Enolase-like C-terminal domain"/>
    <property type="match status" value="1"/>
</dbReference>
<evidence type="ECO:0000313" key="6">
    <source>
        <dbReference type="EMBL" id="SVA57921.1"/>
    </source>
</evidence>
<dbReference type="AlphaFoldDB" id="A0A381X086"/>
<evidence type="ECO:0000256" key="1">
    <source>
        <dbReference type="ARBA" id="ARBA00001946"/>
    </source>
</evidence>
<dbReference type="SUPFAM" id="SSF54826">
    <property type="entry name" value="Enolase N-terminal domain-like"/>
    <property type="match status" value="1"/>
</dbReference>
<dbReference type="EMBL" id="UINC01013400">
    <property type="protein sequence ID" value="SVA57921.1"/>
    <property type="molecule type" value="Genomic_DNA"/>
</dbReference>
<proteinExistence type="predicted"/>
<organism evidence="6">
    <name type="scientific">marine metagenome</name>
    <dbReference type="NCBI Taxonomy" id="408172"/>
    <lineage>
        <taxon>unclassified sequences</taxon>
        <taxon>metagenomes</taxon>
        <taxon>ecological metagenomes</taxon>
    </lineage>
</organism>
<reference evidence="6" key="1">
    <citation type="submission" date="2018-05" db="EMBL/GenBank/DDBJ databases">
        <authorList>
            <person name="Lanie J.A."/>
            <person name="Ng W.-L."/>
            <person name="Kazmierczak K.M."/>
            <person name="Andrzejewski T.M."/>
            <person name="Davidsen T.M."/>
            <person name="Wayne K.J."/>
            <person name="Tettelin H."/>
            <person name="Glass J.I."/>
            <person name="Rusch D."/>
            <person name="Podicherti R."/>
            <person name="Tsui H.-C.T."/>
            <person name="Winkler M.E."/>
        </authorList>
    </citation>
    <scope>NUCLEOTIDE SEQUENCE</scope>
</reference>
<evidence type="ECO:0000259" key="4">
    <source>
        <dbReference type="Pfam" id="PF02746"/>
    </source>
</evidence>
<feature type="non-terminal residue" evidence="6">
    <location>
        <position position="223"/>
    </location>
</feature>
<dbReference type="InterPro" id="IPR036849">
    <property type="entry name" value="Enolase-like_C_sf"/>
</dbReference>
<sequence>MKITDVVSEVFEWERPGIWNGGHFYGPGRLHKVTVKTDEGIEGHGWNGGTAAERPLAIFPPFVDYFREILIGRDPMDTRSIAQDLGEKHIKILGPGGVNTQVLAAINIACWDIKGKALGRSVHDLLGGAQERIRTYIAGGYYAEGKGLEELQEEVLFNIHEMHAGAVKIKIGDPNQGVIGDMKRVEAARKAVGDDVVLMVDANCALDLDTSLEFSDELEKYGV</sequence>
<name>A0A381X086_9ZZZZ</name>
<protein>
    <recommendedName>
        <fullName evidence="7">Mandelate racemase/muconate lactonizing enzyme C-terminal domain-containing protein</fullName>
    </recommendedName>
</protein>
<dbReference type="Pfam" id="PF02746">
    <property type="entry name" value="MR_MLE_N"/>
    <property type="match status" value="1"/>
</dbReference>
<evidence type="ECO:0000256" key="2">
    <source>
        <dbReference type="ARBA" id="ARBA00022723"/>
    </source>
</evidence>
<dbReference type="SUPFAM" id="SSF51604">
    <property type="entry name" value="Enolase C-terminal domain-like"/>
    <property type="match status" value="1"/>
</dbReference>
<dbReference type="GO" id="GO:0000287">
    <property type="term" value="F:magnesium ion binding"/>
    <property type="evidence" value="ECO:0007669"/>
    <property type="project" value="TreeGrafter"/>
</dbReference>
<dbReference type="Gene3D" id="3.30.390.10">
    <property type="entry name" value="Enolase-like, N-terminal domain"/>
    <property type="match status" value="1"/>
</dbReference>
<dbReference type="InterPro" id="IPR029017">
    <property type="entry name" value="Enolase-like_N"/>
</dbReference>
<dbReference type="Pfam" id="PF13378">
    <property type="entry name" value="MR_MLE_C"/>
    <property type="match status" value="1"/>
</dbReference>
<dbReference type="InterPro" id="IPR013341">
    <property type="entry name" value="Mandelate_racemase_N_dom"/>
</dbReference>
<keyword evidence="2" id="KW-0479">Metal-binding</keyword>
<accession>A0A381X086</accession>